<dbReference type="Pfam" id="PF01738">
    <property type="entry name" value="DLH"/>
    <property type="match status" value="1"/>
</dbReference>
<comment type="caution">
    <text evidence="3">The sequence shown here is derived from an EMBL/GenBank/DDBJ whole genome shotgun (WGS) entry which is preliminary data.</text>
</comment>
<proteinExistence type="predicted"/>
<dbReference type="Proteomes" id="UP001161064">
    <property type="component" value="Unassembled WGS sequence"/>
</dbReference>
<dbReference type="SUPFAM" id="SSF53474">
    <property type="entry name" value="alpha/beta-Hydrolases"/>
    <property type="match status" value="1"/>
</dbReference>
<organism evidence="3 4">
    <name type="scientific">Candidatus Phycosocius spiralis</name>
    <dbReference type="NCBI Taxonomy" id="2815099"/>
    <lineage>
        <taxon>Bacteria</taxon>
        <taxon>Pseudomonadati</taxon>
        <taxon>Pseudomonadota</taxon>
        <taxon>Alphaproteobacteria</taxon>
        <taxon>Caulobacterales</taxon>
        <taxon>Caulobacterales incertae sedis</taxon>
        <taxon>Candidatus Phycosocius</taxon>
    </lineage>
</organism>
<accession>A0ABQ4PVS2</accession>
<reference evidence="3" key="1">
    <citation type="submission" date="2021-05" db="EMBL/GenBank/DDBJ databases">
        <authorList>
            <person name="Tanabe Y."/>
        </authorList>
    </citation>
    <scope>NUCLEOTIDE SEQUENCE</scope>
    <source>
        <strain evidence="3">BOTRYCO-1</strain>
    </source>
</reference>
<dbReference type="InterPro" id="IPR029058">
    <property type="entry name" value="AB_hydrolase_fold"/>
</dbReference>
<name>A0ABQ4PVS2_9PROT</name>
<dbReference type="InterPro" id="IPR050261">
    <property type="entry name" value="FrsA_esterase"/>
</dbReference>
<gene>
    <name evidence="3" type="ORF">PsB1_1279</name>
</gene>
<sequence>MRKLPVETLAARAERFAPFYRIVKPVGPGPFPTVVYLHGCGDANGPQPHYATAAAARGVASILVNSFAPRGITLLEARLLVCSGMRLWGRERAGDVLASLDWARNQNWVDKARLGLAGWSHGAWSIMDALALGQECARHAHLEALPHDLFAGLKTTFLVYPWCGIGAQTLSRGWTKTIPTAFILAQNDSLAGISLPLKAAELLSNTGCHVETHIYPGATHSFDEETSVNPTFRYEASKARDAHTRFANWMARFLV</sequence>
<dbReference type="Gene3D" id="3.40.50.1820">
    <property type="entry name" value="alpha/beta hydrolase"/>
    <property type="match status" value="1"/>
</dbReference>
<dbReference type="InterPro" id="IPR002925">
    <property type="entry name" value="Dienelactn_hydro"/>
</dbReference>
<evidence type="ECO:0000313" key="3">
    <source>
        <dbReference type="EMBL" id="GIU67125.1"/>
    </source>
</evidence>
<protein>
    <submittedName>
        <fullName evidence="3">Dienelactone hydrolase</fullName>
    </submittedName>
</protein>
<evidence type="ECO:0000313" key="4">
    <source>
        <dbReference type="Proteomes" id="UP001161064"/>
    </source>
</evidence>
<keyword evidence="1 3" id="KW-0378">Hydrolase</keyword>
<dbReference type="RefSeq" id="WP_284359900.1">
    <property type="nucleotide sequence ID" value="NZ_BPFZ01000007.1"/>
</dbReference>
<evidence type="ECO:0000256" key="1">
    <source>
        <dbReference type="ARBA" id="ARBA00022801"/>
    </source>
</evidence>
<reference evidence="3" key="2">
    <citation type="journal article" date="2023" name="ISME Commun">
        <title>Characterization of a bloom-associated alphaproteobacterial lineage, 'Candidatus Phycosocius': insights into freshwater algal-bacterial interactions.</title>
        <authorList>
            <person name="Tanabe Y."/>
            <person name="Yamaguchi H."/>
            <person name="Yoshida M."/>
            <person name="Kai A."/>
            <person name="Okazaki Y."/>
        </authorList>
    </citation>
    <scope>NUCLEOTIDE SEQUENCE</scope>
    <source>
        <strain evidence="3">BOTRYCO-1</strain>
    </source>
</reference>
<feature type="domain" description="Dienelactone hydrolase" evidence="2">
    <location>
        <begin position="96"/>
        <end position="253"/>
    </location>
</feature>
<dbReference type="GO" id="GO:0016787">
    <property type="term" value="F:hydrolase activity"/>
    <property type="evidence" value="ECO:0007669"/>
    <property type="project" value="UniProtKB-KW"/>
</dbReference>
<dbReference type="EMBL" id="BPFZ01000007">
    <property type="protein sequence ID" value="GIU67125.1"/>
    <property type="molecule type" value="Genomic_DNA"/>
</dbReference>
<dbReference type="PANTHER" id="PTHR22946:SF9">
    <property type="entry name" value="POLYKETIDE TRANSFERASE AF380"/>
    <property type="match status" value="1"/>
</dbReference>
<keyword evidence="4" id="KW-1185">Reference proteome</keyword>
<dbReference type="PANTHER" id="PTHR22946">
    <property type="entry name" value="DIENELACTONE HYDROLASE DOMAIN-CONTAINING PROTEIN-RELATED"/>
    <property type="match status" value="1"/>
</dbReference>
<evidence type="ECO:0000259" key="2">
    <source>
        <dbReference type="Pfam" id="PF01738"/>
    </source>
</evidence>